<sequence length="132" mass="14936">MSDVQAPALLPNDPPGWSDLPAGWVGVFNAAVAYLDENLEGWRVVQVKQKYAALRIYYDEPEGTDRDTVRRVSRAIDEILAESERTCEVCGRPGALDQSNRYWWRSVCEEHRGSIETPEAELRWREGTDGPA</sequence>
<dbReference type="AlphaFoldDB" id="A0A6J6RZ27"/>
<dbReference type="SUPFAM" id="SSF75420">
    <property type="entry name" value="YhbC-like, N-terminal domain"/>
    <property type="match status" value="1"/>
</dbReference>
<evidence type="ECO:0000313" key="1">
    <source>
        <dbReference type="EMBL" id="CAB4727559.1"/>
    </source>
</evidence>
<reference evidence="1" key="1">
    <citation type="submission" date="2020-05" db="EMBL/GenBank/DDBJ databases">
        <authorList>
            <person name="Chiriac C."/>
            <person name="Salcher M."/>
            <person name="Ghai R."/>
            <person name="Kavagutti S V."/>
        </authorList>
    </citation>
    <scope>NUCLEOTIDE SEQUENCE</scope>
</reference>
<name>A0A6J6RZ27_9ZZZZ</name>
<accession>A0A6J6RZ27</accession>
<dbReference type="EMBL" id="CAEZYQ010000001">
    <property type="protein sequence ID" value="CAB4727559.1"/>
    <property type="molecule type" value="Genomic_DNA"/>
</dbReference>
<proteinExistence type="predicted"/>
<dbReference type="InterPro" id="IPR035956">
    <property type="entry name" value="RimP_N_sf"/>
</dbReference>
<protein>
    <submittedName>
        <fullName evidence="1">Unannotated protein</fullName>
    </submittedName>
</protein>
<organism evidence="1">
    <name type="scientific">freshwater metagenome</name>
    <dbReference type="NCBI Taxonomy" id="449393"/>
    <lineage>
        <taxon>unclassified sequences</taxon>
        <taxon>metagenomes</taxon>
        <taxon>ecological metagenomes</taxon>
    </lineage>
</organism>
<gene>
    <name evidence="1" type="ORF">UFOPK2761_00278</name>
</gene>